<protein>
    <submittedName>
        <fullName evidence="1">Uncharacterized protein</fullName>
    </submittedName>
</protein>
<dbReference type="Proteomes" id="UP000324996">
    <property type="component" value="Unassembled WGS sequence"/>
</dbReference>
<dbReference type="AlphaFoldDB" id="A0A5A7NB98"/>
<comment type="caution">
    <text evidence="1">The sequence shown here is derived from an EMBL/GenBank/DDBJ whole genome shotgun (WGS) entry which is preliminary data.</text>
</comment>
<sequence>MSSVQGLANTLAVVVTFFGAPPLYSKSVGWIQSFTTQHYGYGFEDITSIIWAALAPP</sequence>
<evidence type="ECO:0000313" key="2">
    <source>
        <dbReference type="Proteomes" id="UP000324996"/>
    </source>
</evidence>
<reference evidence="1 2" key="1">
    <citation type="submission" date="2019-09" db="EMBL/GenBank/DDBJ databases">
        <title>NBRP : Genome information of microbial organism related human and environment.</title>
        <authorList>
            <person name="Hattori M."/>
            <person name="Oshima K."/>
            <person name="Inaba H."/>
            <person name="Suda W."/>
            <person name="Sakamoto M."/>
            <person name="Iino T."/>
            <person name="Kitahara M."/>
            <person name="Oshida Y."/>
            <person name="Iida T."/>
            <person name="Kudo T."/>
            <person name="Itoh T."/>
            <person name="Ohkuma M."/>
        </authorList>
    </citation>
    <scope>NUCLEOTIDE SEQUENCE [LARGE SCALE GENOMIC DNA]</scope>
    <source>
        <strain evidence="1 2">Q-1</strain>
    </source>
</reference>
<dbReference type="EMBL" id="BKCN01000019">
    <property type="protein sequence ID" value="GER05187.1"/>
    <property type="molecule type" value="Genomic_DNA"/>
</dbReference>
<proteinExistence type="predicted"/>
<organism evidence="1 2">
    <name type="scientific">Iodidimonas nitroreducens</name>
    <dbReference type="NCBI Taxonomy" id="1236968"/>
    <lineage>
        <taxon>Bacteria</taxon>
        <taxon>Pseudomonadati</taxon>
        <taxon>Pseudomonadota</taxon>
        <taxon>Alphaproteobacteria</taxon>
        <taxon>Iodidimonadales</taxon>
        <taxon>Iodidimonadaceae</taxon>
        <taxon>Iodidimonas</taxon>
    </lineage>
</organism>
<accession>A0A5A7NB98</accession>
<name>A0A5A7NB98_9PROT</name>
<gene>
    <name evidence="1" type="ORF">JCM17846_28690</name>
</gene>
<keyword evidence="2" id="KW-1185">Reference proteome</keyword>
<evidence type="ECO:0000313" key="1">
    <source>
        <dbReference type="EMBL" id="GER05187.1"/>
    </source>
</evidence>